<dbReference type="Gene3D" id="1.10.260.40">
    <property type="entry name" value="lambda repressor-like DNA-binding domains"/>
    <property type="match status" value="1"/>
</dbReference>
<evidence type="ECO:0000259" key="1">
    <source>
        <dbReference type="PROSITE" id="PS50943"/>
    </source>
</evidence>
<dbReference type="InterPro" id="IPR010982">
    <property type="entry name" value="Lambda_DNA-bd_dom_sf"/>
</dbReference>
<dbReference type="Pfam" id="PF13560">
    <property type="entry name" value="HTH_31"/>
    <property type="match status" value="1"/>
</dbReference>
<keyword evidence="3" id="KW-1185">Reference proteome</keyword>
<feature type="domain" description="HTH cro/C1-type" evidence="1">
    <location>
        <begin position="9"/>
        <end position="63"/>
    </location>
</feature>
<evidence type="ECO:0000313" key="3">
    <source>
        <dbReference type="Proteomes" id="UP000052022"/>
    </source>
</evidence>
<dbReference type="RefSeq" id="WP_058291514.1">
    <property type="nucleotide sequence ID" value="NZ_CYSD01000042.1"/>
</dbReference>
<dbReference type="PROSITE" id="PS50943">
    <property type="entry name" value="HTH_CROC1"/>
    <property type="match status" value="1"/>
</dbReference>
<dbReference type="AlphaFoldDB" id="A0A0P1GIK7"/>
<dbReference type="OrthoDB" id="9785973at2"/>
<gene>
    <name evidence="2" type="ORF">TRM7557_03554</name>
</gene>
<dbReference type="STRING" id="928856.SAMN04488049_102391"/>
<evidence type="ECO:0000313" key="2">
    <source>
        <dbReference type="EMBL" id="CUH81685.1"/>
    </source>
</evidence>
<dbReference type="EMBL" id="CYSD01000042">
    <property type="protein sequence ID" value="CUH81685.1"/>
    <property type="molecule type" value="Genomic_DNA"/>
</dbReference>
<proteinExistence type="predicted"/>
<name>A0A0P1GIK7_9RHOB</name>
<reference evidence="2 3" key="1">
    <citation type="submission" date="2015-09" db="EMBL/GenBank/DDBJ databases">
        <authorList>
            <consortium name="Swine Surveillance"/>
        </authorList>
    </citation>
    <scope>NUCLEOTIDE SEQUENCE [LARGE SCALE GENOMIC DNA]</scope>
    <source>
        <strain evidence="2 3">CECT 7557</strain>
    </source>
</reference>
<dbReference type="GO" id="GO:0003677">
    <property type="term" value="F:DNA binding"/>
    <property type="evidence" value="ECO:0007669"/>
    <property type="project" value="InterPro"/>
</dbReference>
<accession>A0A0P1GIK7</accession>
<sequence>MQAGFGAALKEWRGLRRLSQMELGLGAGVSARHISFLETGRARPSRGMILRLCEALQVPGAGRDQMLAAAGLARFGGVAAAEAAQLQPLWDATARMLAGHMPYPAMALDRHWKIVKMNPAASALLAGAGVAEGDSVLEALLENAVLRDALVNRVEVEQHMLSRLRAEQVYFGQDAVLEAAIARLQDRGLDALEAPTEAVIPARYRLGDKVCSFFSTITQFGSTTDVALSELKIEMFFPADDQTRAIFEGDQAR</sequence>
<dbReference type="CDD" id="cd00093">
    <property type="entry name" value="HTH_XRE"/>
    <property type="match status" value="1"/>
</dbReference>
<dbReference type="PANTHER" id="PTHR35010">
    <property type="entry name" value="BLL4672 PROTEIN-RELATED"/>
    <property type="match status" value="1"/>
</dbReference>
<dbReference type="PANTHER" id="PTHR35010:SF4">
    <property type="entry name" value="BLL5781 PROTEIN"/>
    <property type="match status" value="1"/>
</dbReference>
<protein>
    <submittedName>
        <fullName evidence="2">Transcriptional regulator, y4mF family</fullName>
    </submittedName>
</protein>
<organism evidence="2 3">
    <name type="scientific">Tritonibacter multivorans</name>
    <dbReference type="NCBI Taxonomy" id="928856"/>
    <lineage>
        <taxon>Bacteria</taxon>
        <taxon>Pseudomonadati</taxon>
        <taxon>Pseudomonadota</taxon>
        <taxon>Alphaproteobacteria</taxon>
        <taxon>Rhodobacterales</taxon>
        <taxon>Paracoccaceae</taxon>
        <taxon>Tritonibacter</taxon>
    </lineage>
</organism>
<dbReference type="Pfam" id="PF17765">
    <property type="entry name" value="MLTR_LBD"/>
    <property type="match status" value="1"/>
</dbReference>
<dbReference type="SMART" id="SM00530">
    <property type="entry name" value="HTH_XRE"/>
    <property type="match status" value="1"/>
</dbReference>
<dbReference type="InterPro" id="IPR041413">
    <property type="entry name" value="MLTR_LBD"/>
</dbReference>
<dbReference type="SUPFAM" id="SSF47413">
    <property type="entry name" value="lambda repressor-like DNA-binding domains"/>
    <property type="match status" value="1"/>
</dbReference>
<dbReference type="Gene3D" id="3.30.450.180">
    <property type="match status" value="1"/>
</dbReference>
<dbReference type="Proteomes" id="UP000052022">
    <property type="component" value="Unassembled WGS sequence"/>
</dbReference>
<dbReference type="InterPro" id="IPR001387">
    <property type="entry name" value="Cro/C1-type_HTH"/>
</dbReference>